<gene>
    <name evidence="1" type="ORF">THTE_3935</name>
</gene>
<accession>A0A286RKQ3</accession>
<evidence type="ECO:0000313" key="1">
    <source>
        <dbReference type="EMBL" id="ASV76536.1"/>
    </source>
</evidence>
<dbReference type="EMBL" id="CP018477">
    <property type="protein sequence ID" value="ASV76536.1"/>
    <property type="molecule type" value="Genomic_DNA"/>
</dbReference>
<organism evidence="1 2">
    <name type="scientific">Thermogutta terrifontis</name>
    <dbReference type="NCBI Taxonomy" id="1331910"/>
    <lineage>
        <taxon>Bacteria</taxon>
        <taxon>Pseudomonadati</taxon>
        <taxon>Planctomycetota</taxon>
        <taxon>Planctomycetia</taxon>
        <taxon>Pirellulales</taxon>
        <taxon>Thermoguttaceae</taxon>
        <taxon>Thermogutta</taxon>
    </lineage>
</organism>
<sequence length="65" mass="7938">MMGHYSAICGLAFFAFSVTDWNDSCTKWGFRRACRQTWQNRQKGTNRYHLKEWSDLNYRQDFCRF</sequence>
<keyword evidence="2" id="KW-1185">Reference proteome</keyword>
<proteinExistence type="predicted"/>
<reference evidence="1 2" key="1">
    <citation type="journal article" name="Front. Microbiol.">
        <title>Sugar Metabolism of the First Thermophilic Planctomycete Thermogutta terrifontis: Comparative Genomic and Transcriptomic Approaches.</title>
        <authorList>
            <person name="Elcheninov A.G."/>
            <person name="Menzel P."/>
            <person name="Gudbergsdottir S.R."/>
            <person name="Slesarev A.I."/>
            <person name="Kadnikov V.V."/>
            <person name="Krogh A."/>
            <person name="Bonch-Osmolovskaya E.A."/>
            <person name="Peng X."/>
            <person name="Kublanov I.V."/>
        </authorList>
    </citation>
    <scope>NUCLEOTIDE SEQUENCE [LARGE SCALE GENOMIC DNA]</scope>
    <source>
        <strain evidence="1 2">R1</strain>
    </source>
</reference>
<name>A0A286RKQ3_9BACT</name>
<evidence type="ECO:0000313" key="2">
    <source>
        <dbReference type="Proteomes" id="UP000215086"/>
    </source>
</evidence>
<dbReference type="AlphaFoldDB" id="A0A286RKQ3"/>
<dbReference type="Proteomes" id="UP000215086">
    <property type="component" value="Chromosome"/>
</dbReference>
<protein>
    <submittedName>
        <fullName evidence="1">Uncharacterized protein</fullName>
    </submittedName>
</protein>
<dbReference type="KEGG" id="ttf:THTE_3935"/>